<sequence length="103" mass="10818">MRIMTSIVAGAAVLMALASAHAAETADTFKAAYEKAEAANKKAGELRNQWTTTVAALKGAKKAADEGNFDAATDLAKKAEALANASIAQTERENKLWPDAVIR</sequence>
<evidence type="ECO:0000313" key="3">
    <source>
        <dbReference type="Proteomes" id="UP000035762"/>
    </source>
</evidence>
<dbReference type="OrthoDB" id="9940981at2"/>
<accession>A0A090MN49</accession>
<dbReference type="AlphaFoldDB" id="A0A090MN49"/>
<organism evidence="2 3">
    <name type="scientific">Afipia felis</name>
    <name type="common">Cat scratch disease bacillus</name>
    <dbReference type="NCBI Taxonomy" id="1035"/>
    <lineage>
        <taxon>Bacteria</taxon>
        <taxon>Pseudomonadati</taxon>
        <taxon>Pseudomonadota</taxon>
        <taxon>Alphaproteobacteria</taxon>
        <taxon>Hyphomicrobiales</taxon>
        <taxon>Nitrobacteraceae</taxon>
        <taxon>Afipia</taxon>
    </lineage>
</organism>
<gene>
    <name evidence="2" type="ORF">BN961_02215</name>
</gene>
<feature type="chain" id="PRO_5001860644" description="SoxXA-binding protein SoxK" evidence="1">
    <location>
        <begin position="23"/>
        <end position="103"/>
    </location>
</feature>
<name>A0A090MN49_AFIFE</name>
<evidence type="ECO:0000313" key="2">
    <source>
        <dbReference type="EMBL" id="CEG08796.1"/>
    </source>
</evidence>
<keyword evidence="1" id="KW-0732">Signal</keyword>
<dbReference type="Proteomes" id="UP000035762">
    <property type="component" value="Unassembled WGS sequence"/>
</dbReference>
<proteinExistence type="predicted"/>
<dbReference type="EMBL" id="CCAZ020000001">
    <property type="protein sequence ID" value="CEG08796.1"/>
    <property type="molecule type" value="Genomic_DNA"/>
</dbReference>
<reference evidence="2 3" key="1">
    <citation type="journal article" date="2014" name="Genome Announc.">
        <title>Genome Sequence of Afipia felis Strain 76713, Isolated in Hospital Water Using an Amoeba Co-Culture Procedure.</title>
        <authorList>
            <person name="Benamar S."/>
            <person name="La Scola B."/>
            <person name="Croce O."/>
        </authorList>
    </citation>
    <scope>NUCLEOTIDE SEQUENCE [LARGE SCALE GENOMIC DNA]</scope>
    <source>
        <strain evidence="2 3">76713</strain>
    </source>
</reference>
<dbReference type="STRING" id="1035.BN961_02215"/>
<protein>
    <recommendedName>
        <fullName evidence="4">SoxXA-binding protein SoxK</fullName>
    </recommendedName>
</protein>
<feature type="signal peptide" evidence="1">
    <location>
        <begin position="1"/>
        <end position="22"/>
    </location>
</feature>
<evidence type="ECO:0000256" key="1">
    <source>
        <dbReference type="SAM" id="SignalP"/>
    </source>
</evidence>
<evidence type="ECO:0008006" key="4">
    <source>
        <dbReference type="Google" id="ProtNLM"/>
    </source>
</evidence>
<comment type="caution">
    <text evidence="2">The sequence shown here is derived from an EMBL/GenBank/DDBJ whole genome shotgun (WGS) entry which is preliminary data.</text>
</comment>
<dbReference type="RefSeq" id="WP_048757035.1">
    <property type="nucleotide sequence ID" value="NZ_CCAZ020000001.1"/>
</dbReference>
<keyword evidence="3" id="KW-1185">Reference proteome</keyword>